<dbReference type="AlphaFoldDB" id="A0A848EGS7"/>
<feature type="chain" id="PRO_5032309045" description="Porin" evidence="1">
    <location>
        <begin position="20"/>
        <end position="412"/>
    </location>
</feature>
<dbReference type="RefSeq" id="WP_170055018.1">
    <property type="nucleotide sequence ID" value="NZ_JABBKX010000005.1"/>
</dbReference>
<dbReference type="Proteomes" id="UP000548582">
    <property type="component" value="Unassembled WGS sequence"/>
</dbReference>
<keyword evidence="3" id="KW-1185">Reference proteome</keyword>
<dbReference type="SUPFAM" id="SSF56935">
    <property type="entry name" value="Porins"/>
    <property type="match status" value="1"/>
</dbReference>
<name>A0A848EGS7_9PROT</name>
<evidence type="ECO:0000313" key="3">
    <source>
        <dbReference type="Proteomes" id="UP000548582"/>
    </source>
</evidence>
<evidence type="ECO:0008006" key="4">
    <source>
        <dbReference type="Google" id="ProtNLM"/>
    </source>
</evidence>
<proteinExistence type="predicted"/>
<reference evidence="2 3" key="1">
    <citation type="submission" date="2020-03" db="EMBL/GenBank/DDBJ databases">
        <authorList>
            <person name="Sun Q."/>
        </authorList>
    </citation>
    <scope>NUCLEOTIDE SEQUENCE [LARGE SCALE GENOMIC DNA]</scope>
    <source>
        <strain evidence="2 3">JC162</strain>
    </source>
</reference>
<evidence type="ECO:0000256" key="1">
    <source>
        <dbReference type="SAM" id="SignalP"/>
    </source>
</evidence>
<feature type="signal peptide" evidence="1">
    <location>
        <begin position="1"/>
        <end position="19"/>
    </location>
</feature>
<evidence type="ECO:0000313" key="2">
    <source>
        <dbReference type="EMBL" id="NMJ42799.1"/>
    </source>
</evidence>
<gene>
    <name evidence="2" type="ORF">GWK16_16250</name>
</gene>
<dbReference type="EMBL" id="JABBKX010000005">
    <property type="protein sequence ID" value="NMJ42799.1"/>
    <property type="molecule type" value="Genomic_DNA"/>
</dbReference>
<accession>A0A848EGS7</accession>
<sequence length="412" mass="45347">MKRALLLCAALALAAPALAQDPGAPPAEAQVRFPQLETEIDMGLIGVGTTRATYPRRRGTSVFLFGDIDFGLHLTETFSIQLGLATEPIGEGDSTGGFPDGGVIGFRRQALFIEQFHADWKPVEDLTLSAGTFVAPFGRGYLDFPGILIPVRAHEAYLFNQLLGASAAWTWLDDVRFGQHEVTGMVYTLDRSFLSSTLITRPSCCDPRYERYNRNTAAQGGPGNDGTFDNFALAFDGDRMPWLPGFSYHLALLSQAPGSDGTAREWGYAVSLRYRHEWNREQSTLLFAEGVQFRNAGGRPRIDVPTGTSDPDTGVSDSIATTLAERETFFTLGIQHRVGPWRGSVAWQQWQRKRSVDPVPNENWIEVSFGREIGSGFSIDVGYQYARQFIDEGPERGTAHAILARLGYRGGL</sequence>
<comment type="caution">
    <text evidence="2">The sequence shown here is derived from an EMBL/GenBank/DDBJ whole genome shotgun (WGS) entry which is preliminary data.</text>
</comment>
<keyword evidence="1" id="KW-0732">Signal</keyword>
<protein>
    <recommendedName>
        <fullName evidence="4">Porin</fullName>
    </recommendedName>
</protein>
<organism evidence="2 3">
    <name type="scientific">Neoroseomonas marina</name>
    <dbReference type="NCBI Taxonomy" id="1232220"/>
    <lineage>
        <taxon>Bacteria</taxon>
        <taxon>Pseudomonadati</taxon>
        <taxon>Pseudomonadota</taxon>
        <taxon>Alphaproteobacteria</taxon>
        <taxon>Acetobacterales</taxon>
        <taxon>Acetobacteraceae</taxon>
        <taxon>Neoroseomonas</taxon>
    </lineage>
</organism>